<name>A0A6A6CJS0_ZASCE</name>
<dbReference type="SUPFAM" id="SSF52266">
    <property type="entry name" value="SGNH hydrolase"/>
    <property type="match status" value="1"/>
</dbReference>
<dbReference type="AlphaFoldDB" id="A0A6A6CJS0"/>
<dbReference type="Gene3D" id="3.40.50.1110">
    <property type="entry name" value="SGNH hydrolase"/>
    <property type="match status" value="1"/>
</dbReference>
<dbReference type="PANTHER" id="PTHR30383:SF5">
    <property type="entry name" value="SGNH HYDROLASE-TYPE ESTERASE DOMAIN-CONTAINING PROTEIN"/>
    <property type="match status" value="1"/>
</dbReference>
<evidence type="ECO:0000259" key="1">
    <source>
        <dbReference type="Pfam" id="PF13472"/>
    </source>
</evidence>
<gene>
    <name evidence="2" type="ORF">M409DRAFT_36554</name>
</gene>
<reference evidence="2" key="1">
    <citation type="journal article" date="2020" name="Stud. Mycol.">
        <title>101 Dothideomycetes genomes: a test case for predicting lifestyles and emergence of pathogens.</title>
        <authorList>
            <person name="Haridas S."/>
            <person name="Albert R."/>
            <person name="Binder M."/>
            <person name="Bloem J."/>
            <person name="Labutti K."/>
            <person name="Salamov A."/>
            <person name="Andreopoulos B."/>
            <person name="Baker S."/>
            <person name="Barry K."/>
            <person name="Bills G."/>
            <person name="Bluhm B."/>
            <person name="Cannon C."/>
            <person name="Castanera R."/>
            <person name="Culley D."/>
            <person name="Daum C."/>
            <person name="Ezra D."/>
            <person name="Gonzalez J."/>
            <person name="Henrissat B."/>
            <person name="Kuo A."/>
            <person name="Liang C."/>
            <person name="Lipzen A."/>
            <person name="Lutzoni F."/>
            <person name="Magnuson J."/>
            <person name="Mondo S."/>
            <person name="Nolan M."/>
            <person name="Ohm R."/>
            <person name="Pangilinan J."/>
            <person name="Park H.-J."/>
            <person name="Ramirez L."/>
            <person name="Alfaro M."/>
            <person name="Sun H."/>
            <person name="Tritt A."/>
            <person name="Yoshinaga Y."/>
            <person name="Zwiers L.-H."/>
            <person name="Turgeon B."/>
            <person name="Goodwin S."/>
            <person name="Spatafora J."/>
            <person name="Crous P."/>
            <person name="Grigoriev I."/>
        </authorList>
    </citation>
    <scope>NUCLEOTIDE SEQUENCE</scope>
    <source>
        <strain evidence="2">ATCC 36951</strain>
    </source>
</reference>
<evidence type="ECO:0000313" key="2">
    <source>
        <dbReference type="EMBL" id="KAF2167405.1"/>
    </source>
</evidence>
<organism evidence="2 3">
    <name type="scientific">Zasmidium cellare ATCC 36951</name>
    <dbReference type="NCBI Taxonomy" id="1080233"/>
    <lineage>
        <taxon>Eukaryota</taxon>
        <taxon>Fungi</taxon>
        <taxon>Dikarya</taxon>
        <taxon>Ascomycota</taxon>
        <taxon>Pezizomycotina</taxon>
        <taxon>Dothideomycetes</taxon>
        <taxon>Dothideomycetidae</taxon>
        <taxon>Mycosphaerellales</taxon>
        <taxon>Mycosphaerellaceae</taxon>
        <taxon>Zasmidium</taxon>
    </lineage>
</organism>
<dbReference type="InterPro" id="IPR036514">
    <property type="entry name" value="SGNH_hydro_sf"/>
</dbReference>
<dbReference type="Pfam" id="PF13472">
    <property type="entry name" value="Lipase_GDSL_2"/>
    <property type="match status" value="1"/>
</dbReference>
<proteinExistence type="predicted"/>
<dbReference type="Proteomes" id="UP000799537">
    <property type="component" value="Unassembled WGS sequence"/>
</dbReference>
<dbReference type="PANTHER" id="PTHR30383">
    <property type="entry name" value="THIOESTERASE 1/PROTEASE 1/LYSOPHOSPHOLIPASE L1"/>
    <property type="match status" value="1"/>
</dbReference>
<protein>
    <submittedName>
        <fullName evidence="2">Carbohydrate esterase family 3 protein</fullName>
    </submittedName>
</protein>
<feature type="domain" description="SGNH hydrolase-type esterase" evidence="1">
    <location>
        <begin position="6"/>
        <end position="197"/>
    </location>
</feature>
<keyword evidence="3" id="KW-1185">Reference proteome</keyword>
<dbReference type="InterPro" id="IPR013830">
    <property type="entry name" value="SGNH_hydro"/>
</dbReference>
<evidence type="ECO:0000313" key="3">
    <source>
        <dbReference type="Proteomes" id="UP000799537"/>
    </source>
</evidence>
<dbReference type="CDD" id="cd01833">
    <property type="entry name" value="XynB_like"/>
    <property type="match status" value="1"/>
</dbReference>
<sequence length="218" mass="24150">MRIMPVGDSLTEGTGSSDYNGYRLFLYNLHPTLRHFTTDNQFGLSETEGYSGYSLDHFLAHSREGLQTTLARNPNVVLLHIGTNDMSPLRLPTAPPPATAPERLNDLIDIIFAAQPNVVLLVAQIVHSPNAGWTEHSPAYNAAIPRLVARKQRQGYEILTVDMRSVGADCVRNLDGTSVVCDDLIDDGVHPKDEGYRKMAALWYDALRNATNRGYFVP</sequence>
<dbReference type="OrthoDB" id="3915838at2759"/>
<dbReference type="RefSeq" id="XP_033668294.1">
    <property type="nucleotide sequence ID" value="XM_033810574.1"/>
</dbReference>
<accession>A0A6A6CJS0</accession>
<dbReference type="InterPro" id="IPR051532">
    <property type="entry name" value="Ester_Hydrolysis_Enzymes"/>
</dbReference>
<dbReference type="GeneID" id="54563846"/>
<dbReference type="EMBL" id="ML993593">
    <property type="protein sequence ID" value="KAF2167405.1"/>
    <property type="molecule type" value="Genomic_DNA"/>
</dbReference>
<dbReference type="GO" id="GO:0004622">
    <property type="term" value="F:phosphatidylcholine lysophospholipase activity"/>
    <property type="evidence" value="ECO:0007669"/>
    <property type="project" value="TreeGrafter"/>
</dbReference>